<gene>
    <name evidence="1" type="ORF">CMUST_12645</name>
</gene>
<protein>
    <recommendedName>
        <fullName evidence="3">Acetyltransferase (GNAT) domain</fullName>
    </recommendedName>
</protein>
<dbReference type="AlphaFoldDB" id="A0A0G3H098"/>
<proteinExistence type="predicted"/>
<organism evidence="1 2">
    <name type="scientific">Corynebacterium mustelae</name>
    <dbReference type="NCBI Taxonomy" id="571915"/>
    <lineage>
        <taxon>Bacteria</taxon>
        <taxon>Bacillati</taxon>
        <taxon>Actinomycetota</taxon>
        <taxon>Actinomycetes</taxon>
        <taxon>Mycobacteriales</taxon>
        <taxon>Corynebacteriaceae</taxon>
        <taxon>Corynebacterium</taxon>
    </lineage>
</organism>
<evidence type="ECO:0000313" key="1">
    <source>
        <dbReference type="EMBL" id="AKK06834.1"/>
    </source>
</evidence>
<reference evidence="2" key="2">
    <citation type="submission" date="2015-05" db="EMBL/GenBank/DDBJ databases">
        <title>Complete genome sequence of Corynebacterium mustelae DSM 45274, isolated from various tissues of a male ferret with lethal sepsis.</title>
        <authorList>
            <person name="Ruckert C."/>
            <person name="Albersmeier A."/>
            <person name="Winkler A."/>
            <person name="Tauch A."/>
        </authorList>
    </citation>
    <scope>NUCLEOTIDE SEQUENCE [LARGE SCALE GENOMIC DNA]</scope>
    <source>
        <strain evidence="2">DSM 45274</strain>
    </source>
</reference>
<keyword evidence="2" id="KW-1185">Reference proteome</keyword>
<dbReference type="EMBL" id="CP011542">
    <property type="protein sequence ID" value="AKK06834.1"/>
    <property type="molecule type" value="Genomic_DNA"/>
</dbReference>
<dbReference type="RefSeq" id="WP_236690116.1">
    <property type="nucleotide sequence ID" value="NZ_CP011542.1"/>
</dbReference>
<dbReference type="Proteomes" id="UP000035199">
    <property type="component" value="Chromosome"/>
</dbReference>
<dbReference type="KEGG" id="cmv:CMUST_12645"/>
<accession>A0A0G3H098</accession>
<name>A0A0G3H098_9CORY</name>
<evidence type="ECO:0000313" key="2">
    <source>
        <dbReference type="Proteomes" id="UP000035199"/>
    </source>
</evidence>
<dbReference type="PATRIC" id="fig|571915.4.peg.2716"/>
<sequence length="91" mass="10281">MKFRALSALESELLETATLGNINWCEERFTLDDVRENELFAHYTRLQPNRGDFGIVAEDACIQTGVVWALFLPQSNPGFGFIDETTPELSL</sequence>
<dbReference type="STRING" id="571915.CMUST_12645"/>
<evidence type="ECO:0008006" key="3">
    <source>
        <dbReference type="Google" id="ProtNLM"/>
    </source>
</evidence>
<reference evidence="1 2" key="1">
    <citation type="journal article" date="2015" name="Genome Announc.">
        <title>Complete Genome Sequence of the Type Strain Corynebacterium mustelae DSM 45274, Isolated from Various Tissues of a Male Ferret with Lethal Sepsis.</title>
        <authorList>
            <person name="Ruckert C."/>
            <person name="Eimer J."/>
            <person name="Winkler A."/>
            <person name="Tauch A."/>
        </authorList>
    </citation>
    <scope>NUCLEOTIDE SEQUENCE [LARGE SCALE GENOMIC DNA]</scope>
    <source>
        <strain evidence="1 2">DSM 45274</strain>
    </source>
</reference>